<evidence type="ECO:0000256" key="1">
    <source>
        <dbReference type="ARBA" id="ARBA00022857"/>
    </source>
</evidence>
<dbReference type="InterPro" id="IPR001509">
    <property type="entry name" value="Epimerase_deHydtase"/>
</dbReference>
<keyword evidence="1" id="KW-0521">NADP</keyword>
<keyword evidence="2" id="KW-0119">Carbohydrate metabolism</keyword>
<evidence type="ECO:0000256" key="2">
    <source>
        <dbReference type="ARBA" id="ARBA00023277"/>
    </source>
</evidence>
<keyword evidence="5" id="KW-1185">Reference proteome</keyword>
<dbReference type="RefSeq" id="WP_227565460.1">
    <property type="nucleotide sequence ID" value="NZ_CP101989.1"/>
</dbReference>
<dbReference type="Gene3D" id="3.40.50.720">
    <property type="entry name" value="NAD(P)-binding Rossmann-like Domain"/>
    <property type="match status" value="1"/>
</dbReference>
<protein>
    <submittedName>
        <fullName evidence="4">NAD(P)-dependent oxidoreductase</fullName>
    </submittedName>
</protein>
<dbReference type="InterPro" id="IPR036291">
    <property type="entry name" value="NAD(P)-bd_dom_sf"/>
</dbReference>
<dbReference type="PANTHER" id="PTHR43103:SF3">
    <property type="entry name" value="ADP-L-GLYCERO-D-MANNO-HEPTOSE-6-EPIMERASE"/>
    <property type="match status" value="1"/>
</dbReference>
<evidence type="ECO:0000313" key="5">
    <source>
        <dbReference type="Proteomes" id="UP001317322"/>
    </source>
</evidence>
<evidence type="ECO:0000313" key="4">
    <source>
        <dbReference type="EMBL" id="UUI63916.1"/>
    </source>
</evidence>
<dbReference type="Pfam" id="PF01370">
    <property type="entry name" value="Epimerase"/>
    <property type="match status" value="1"/>
</dbReference>
<dbReference type="CDD" id="cd08946">
    <property type="entry name" value="SDR_e"/>
    <property type="match status" value="1"/>
</dbReference>
<dbReference type="Proteomes" id="UP001317322">
    <property type="component" value="Chromosome"/>
</dbReference>
<reference evidence="4 5" key="1">
    <citation type="submission" date="2022-07" db="EMBL/GenBank/DDBJ databases">
        <title>Novel species in genus cellulomonas.</title>
        <authorList>
            <person name="Ye L."/>
        </authorList>
    </citation>
    <scope>NUCLEOTIDE SEQUENCE [LARGE SCALE GENOMIC DNA]</scope>
    <source>
        <strain evidence="5">zg-Y908</strain>
    </source>
</reference>
<dbReference type="EMBL" id="CP101989">
    <property type="protein sequence ID" value="UUI63916.1"/>
    <property type="molecule type" value="Genomic_DNA"/>
</dbReference>
<feature type="domain" description="NAD-dependent epimerase/dehydratase" evidence="3">
    <location>
        <begin position="11"/>
        <end position="229"/>
    </location>
</feature>
<name>A0ABY5K0F3_9CELL</name>
<proteinExistence type="predicted"/>
<evidence type="ECO:0000259" key="3">
    <source>
        <dbReference type="Pfam" id="PF01370"/>
    </source>
</evidence>
<gene>
    <name evidence="4" type="ORF">NP075_12325</name>
</gene>
<sequence length="355" mass="36492">MNAQRVDGPPALVVGGGGLLGRAVLARAARTGWDVDRCAVPWHDPAEVAPVVADAVDAVRARAGSGPWYLVWCAGAGVTSSQGDALGREVATIESVVDALLDRAGPGGLTQARVFLASSAGGVYAGSSGPPFTERTVPVPLAAYGRAKLATEQVVARLATQGGARVLTGRLSNLYGPGQNLAKPQGLVSQLCRSQLTGRPVGVYVSLDTLRDYLFVDDAAALVVDGLERLPEVVAPGQVLTKILASQRADSIASLVGEVRRLSRRHARILVAPSPASSGQVRDLRLRSVVWPELDRRPVTPLVVGVHATMRDLAAGLGAGAVARAGGAQAPPPVPQPRAVPTAPVVVPAAVPATR</sequence>
<accession>A0ABY5K0F3</accession>
<organism evidence="4 5">
    <name type="scientific">Cellulomonas wangsupingiae</name>
    <dbReference type="NCBI Taxonomy" id="2968085"/>
    <lineage>
        <taxon>Bacteria</taxon>
        <taxon>Bacillati</taxon>
        <taxon>Actinomycetota</taxon>
        <taxon>Actinomycetes</taxon>
        <taxon>Micrococcales</taxon>
        <taxon>Cellulomonadaceae</taxon>
        <taxon>Cellulomonas</taxon>
    </lineage>
</organism>
<dbReference type="PANTHER" id="PTHR43103">
    <property type="entry name" value="NUCLEOSIDE-DIPHOSPHATE-SUGAR EPIMERASE"/>
    <property type="match status" value="1"/>
</dbReference>
<dbReference type="SUPFAM" id="SSF51735">
    <property type="entry name" value="NAD(P)-binding Rossmann-fold domains"/>
    <property type="match status" value="1"/>
</dbReference>